<dbReference type="Pfam" id="PF05157">
    <property type="entry name" value="MshEN"/>
    <property type="match status" value="1"/>
</dbReference>
<comment type="similarity">
    <text evidence="1">Belongs to the GSP E family.</text>
</comment>
<evidence type="ECO:0000256" key="1">
    <source>
        <dbReference type="ARBA" id="ARBA00006611"/>
    </source>
</evidence>
<dbReference type="EMBL" id="MFPS01000008">
    <property type="protein sequence ID" value="OGH58924.1"/>
    <property type="molecule type" value="Genomic_DNA"/>
</dbReference>
<dbReference type="Gene3D" id="3.30.450.90">
    <property type="match status" value="1"/>
</dbReference>
<dbReference type="CDD" id="cd01129">
    <property type="entry name" value="PulE-GspE-like"/>
    <property type="match status" value="1"/>
</dbReference>
<dbReference type="InterPro" id="IPR027417">
    <property type="entry name" value="P-loop_NTPase"/>
</dbReference>
<dbReference type="Gene3D" id="3.40.50.300">
    <property type="entry name" value="P-loop containing nucleotide triphosphate hydrolases"/>
    <property type="match status" value="1"/>
</dbReference>
<dbReference type="InterPro" id="IPR001482">
    <property type="entry name" value="T2SS/T4SS_dom"/>
</dbReference>
<reference evidence="5 6" key="1">
    <citation type="journal article" date="2016" name="Nat. Commun.">
        <title>Thousands of microbial genomes shed light on interconnected biogeochemical processes in an aquifer system.</title>
        <authorList>
            <person name="Anantharaman K."/>
            <person name="Brown C.T."/>
            <person name="Hug L.A."/>
            <person name="Sharon I."/>
            <person name="Castelle C.J."/>
            <person name="Probst A.J."/>
            <person name="Thomas B.C."/>
            <person name="Singh A."/>
            <person name="Wilkins M.J."/>
            <person name="Karaoz U."/>
            <person name="Brodie E.L."/>
            <person name="Williams K.H."/>
            <person name="Hubbard S.S."/>
            <person name="Banfield J.F."/>
        </authorList>
    </citation>
    <scope>NUCLEOTIDE SEQUENCE [LARGE SCALE GENOMIC DNA]</scope>
</reference>
<dbReference type="SUPFAM" id="SSF160246">
    <property type="entry name" value="EspE N-terminal domain-like"/>
    <property type="match status" value="1"/>
</dbReference>
<evidence type="ECO:0000313" key="6">
    <source>
        <dbReference type="Proteomes" id="UP000177067"/>
    </source>
</evidence>
<comment type="caution">
    <text evidence="5">The sequence shown here is derived from an EMBL/GenBank/DDBJ whole genome shotgun (WGS) entry which is preliminary data.</text>
</comment>
<keyword evidence="3" id="KW-0067">ATP-binding</keyword>
<evidence type="ECO:0000256" key="2">
    <source>
        <dbReference type="ARBA" id="ARBA00022741"/>
    </source>
</evidence>
<dbReference type="SUPFAM" id="SSF52540">
    <property type="entry name" value="P-loop containing nucleoside triphosphate hydrolases"/>
    <property type="match status" value="1"/>
</dbReference>
<evidence type="ECO:0000256" key="3">
    <source>
        <dbReference type="ARBA" id="ARBA00022840"/>
    </source>
</evidence>
<dbReference type="FunFam" id="3.40.50.300:FF:000398">
    <property type="entry name" value="Type IV pilus assembly ATPase PilB"/>
    <property type="match status" value="1"/>
</dbReference>
<dbReference type="InterPro" id="IPR003593">
    <property type="entry name" value="AAA+_ATPase"/>
</dbReference>
<feature type="domain" description="Bacterial type II secretion system protein E" evidence="4">
    <location>
        <begin position="375"/>
        <end position="389"/>
    </location>
</feature>
<sequence length="567" mass="63410">MQQLDNKTIGEILLKETYISKKDLENAQKALEKSRGSLVDYLLAEDIISKDLLGQAIAEYYNVMYVDLKQEKIDIEIAKMIPELVAISKRVIPYARTEDGIKVGMLNPNDFEVLNMLEKVLGDNILVFYVNDEDIEDILSIYGPSFKEAFDELYEKFLDPNILMEEKDEISVKLVDIFLEYGYKNRASDIHMEPYSDGVVVRFRIDGVLHDVLKIPNSNGEGLFGFIMSRIKILAKMATDEHKAAQDGKLRYKVGKEVFDVRVSIVPVVHGENIVMRLLSAKGRQFSLSDIGVAEADLDKINLAIKNPHGMILVTGPTGSGKTTTLYSILKILNKRNVNIATIEDPVEYDMEGVSQIQVNKKTDLTFAKGLRALVRQDPDIIMVGEIRDEETASIAVNSALTGHLVLSTLHTNDAATTLPRLLDMGIEPFLVVSTVNVVVAQRLVRKICAKCRVSHNMNTEEKALIQGNLNIKEICNKKGYTDLDKIRLYQGSGCKICGNTGYEGRVGIFEVLDMNEDIKNLILKRASTDEIVNVARKGGMKLMVEDGMEKVFNGITTIQEVLRVTI</sequence>
<accession>A0A1F6LHX5</accession>
<evidence type="ECO:0000259" key="4">
    <source>
        <dbReference type="PROSITE" id="PS00662"/>
    </source>
</evidence>
<dbReference type="GO" id="GO:0016887">
    <property type="term" value="F:ATP hydrolysis activity"/>
    <property type="evidence" value="ECO:0007669"/>
    <property type="project" value="TreeGrafter"/>
</dbReference>
<dbReference type="PANTHER" id="PTHR30258">
    <property type="entry name" value="TYPE II SECRETION SYSTEM PROTEIN GSPE-RELATED"/>
    <property type="match status" value="1"/>
</dbReference>
<dbReference type="AlphaFoldDB" id="A0A1F6LHX5"/>
<dbReference type="InterPro" id="IPR037257">
    <property type="entry name" value="T2SS_E_N_sf"/>
</dbReference>
<dbReference type="SMART" id="SM00382">
    <property type="entry name" value="AAA"/>
    <property type="match status" value="1"/>
</dbReference>
<organism evidence="5 6">
    <name type="scientific">Candidatus Magasanikbacteria bacterium RIFCSPHIGHO2_01_FULL_33_34</name>
    <dbReference type="NCBI Taxonomy" id="1798671"/>
    <lineage>
        <taxon>Bacteria</taxon>
        <taxon>Candidatus Magasanikiibacteriota</taxon>
    </lineage>
</organism>
<dbReference type="Proteomes" id="UP000177067">
    <property type="component" value="Unassembled WGS sequence"/>
</dbReference>
<dbReference type="InterPro" id="IPR007831">
    <property type="entry name" value="T2SS_GspE_N"/>
</dbReference>
<gene>
    <name evidence="5" type="ORF">A2725_04220</name>
</gene>
<dbReference type="PANTHER" id="PTHR30258:SF1">
    <property type="entry name" value="PROTEIN TRANSPORT PROTEIN HOFB HOMOLOG"/>
    <property type="match status" value="1"/>
</dbReference>
<dbReference type="PROSITE" id="PS00662">
    <property type="entry name" value="T2SP_E"/>
    <property type="match status" value="1"/>
</dbReference>
<dbReference type="Gene3D" id="3.30.300.160">
    <property type="entry name" value="Type II secretion system, protein E, N-terminal domain"/>
    <property type="match status" value="1"/>
</dbReference>
<protein>
    <recommendedName>
        <fullName evidence="4">Bacterial type II secretion system protein E domain-containing protein</fullName>
    </recommendedName>
</protein>
<dbReference type="Pfam" id="PF00437">
    <property type="entry name" value="T2SSE"/>
    <property type="match status" value="1"/>
</dbReference>
<dbReference type="GO" id="GO:0005524">
    <property type="term" value="F:ATP binding"/>
    <property type="evidence" value="ECO:0007669"/>
    <property type="project" value="UniProtKB-KW"/>
</dbReference>
<dbReference type="GO" id="GO:0005886">
    <property type="term" value="C:plasma membrane"/>
    <property type="evidence" value="ECO:0007669"/>
    <property type="project" value="TreeGrafter"/>
</dbReference>
<evidence type="ECO:0000313" key="5">
    <source>
        <dbReference type="EMBL" id="OGH58924.1"/>
    </source>
</evidence>
<name>A0A1F6LHX5_9BACT</name>
<keyword evidence="2" id="KW-0547">Nucleotide-binding</keyword>
<proteinExistence type="inferred from homology"/>